<sequence>MHAGIGFLCWLLFTLAVYALPFFVGVTAGMWTFGTGAGPLGAFVVGIAAAGATLAVGQITFTCVRPVWARLAVALLFAAPASVAGYHATHGLATLAVPSVGWQIAFSIVGAIAVGIAAWVRLLAVAPPEPAMRGVARG</sequence>
<evidence type="ECO:0000313" key="2">
    <source>
        <dbReference type="EMBL" id="MET3579932.1"/>
    </source>
</evidence>
<keyword evidence="1" id="KW-0812">Transmembrane</keyword>
<protein>
    <recommendedName>
        <fullName evidence="4">DUF4175 domain-containing protein</fullName>
    </recommendedName>
</protein>
<organism evidence="2 3">
    <name type="scientific">Mesorhizobium robiniae</name>
    <dbReference type="NCBI Taxonomy" id="559315"/>
    <lineage>
        <taxon>Bacteria</taxon>
        <taxon>Pseudomonadati</taxon>
        <taxon>Pseudomonadota</taxon>
        <taxon>Alphaproteobacteria</taxon>
        <taxon>Hyphomicrobiales</taxon>
        <taxon>Phyllobacteriaceae</taxon>
        <taxon>Mesorhizobium</taxon>
    </lineage>
</organism>
<accession>A0ABV2GP42</accession>
<evidence type="ECO:0000256" key="1">
    <source>
        <dbReference type="SAM" id="Phobius"/>
    </source>
</evidence>
<gene>
    <name evidence="2" type="ORF">ABID19_002963</name>
</gene>
<comment type="caution">
    <text evidence="2">The sequence shown here is derived from an EMBL/GenBank/DDBJ whole genome shotgun (WGS) entry which is preliminary data.</text>
</comment>
<keyword evidence="1" id="KW-1133">Transmembrane helix</keyword>
<feature type="transmembrane region" description="Helical" evidence="1">
    <location>
        <begin position="29"/>
        <end position="55"/>
    </location>
</feature>
<proteinExistence type="predicted"/>
<evidence type="ECO:0008006" key="4">
    <source>
        <dbReference type="Google" id="ProtNLM"/>
    </source>
</evidence>
<keyword evidence="1" id="KW-0472">Membrane</keyword>
<dbReference type="RefSeq" id="WP_354491468.1">
    <property type="nucleotide sequence ID" value="NZ_JBEPMC010000004.1"/>
</dbReference>
<feature type="transmembrane region" description="Helical" evidence="1">
    <location>
        <begin position="100"/>
        <end position="124"/>
    </location>
</feature>
<dbReference type="Proteomes" id="UP001549204">
    <property type="component" value="Unassembled WGS sequence"/>
</dbReference>
<reference evidence="2 3" key="1">
    <citation type="submission" date="2024-06" db="EMBL/GenBank/DDBJ databases">
        <title>Genomic Encyclopedia of Type Strains, Phase IV (KMG-IV): sequencing the most valuable type-strain genomes for metagenomic binning, comparative biology and taxonomic classification.</title>
        <authorList>
            <person name="Goeker M."/>
        </authorList>
    </citation>
    <scope>NUCLEOTIDE SEQUENCE [LARGE SCALE GENOMIC DNA]</scope>
    <source>
        <strain evidence="2 3">DSM 100022</strain>
    </source>
</reference>
<feature type="transmembrane region" description="Helical" evidence="1">
    <location>
        <begin position="67"/>
        <end position="88"/>
    </location>
</feature>
<keyword evidence="3" id="KW-1185">Reference proteome</keyword>
<evidence type="ECO:0000313" key="3">
    <source>
        <dbReference type="Proteomes" id="UP001549204"/>
    </source>
</evidence>
<name>A0ABV2GP42_9HYPH</name>
<dbReference type="EMBL" id="JBEPMC010000004">
    <property type="protein sequence ID" value="MET3579932.1"/>
    <property type="molecule type" value="Genomic_DNA"/>
</dbReference>